<evidence type="ECO:0000256" key="4">
    <source>
        <dbReference type="SAM" id="Phobius"/>
    </source>
</evidence>
<keyword evidence="7" id="KW-1185">Reference proteome</keyword>
<dbReference type="SUPFAM" id="SSF51735">
    <property type="entry name" value="NAD(P)-binding Rossmann-fold domains"/>
    <property type="match status" value="1"/>
</dbReference>
<feature type="domain" description="Prephenate/arogenate dehydrogenase" evidence="5">
    <location>
        <begin position="8"/>
        <end position="289"/>
    </location>
</feature>
<keyword evidence="4" id="KW-0472">Membrane</keyword>
<dbReference type="PROSITE" id="PS51176">
    <property type="entry name" value="PDH_ADH"/>
    <property type="match status" value="1"/>
</dbReference>
<protein>
    <submittedName>
        <fullName evidence="6">Prephenate dehydrogenase</fullName>
    </submittedName>
</protein>
<accession>A0ABV4E1H6</accession>
<dbReference type="InterPro" id="IPR036291">
    <property type="entry name" value="NAD(P)-bd_dom_sf"/>
</dbReference>
<dbReference type="Pfam" id="PF20463">
    <property type="entry name" value="PDH_C"/>
    <property type="match status" value="1"/>
</dbReference>
<dbReference type="EMBL" id="JBGFFE010000040">
    <property type="protein sequence ID" value="MEY8764994.1"/>
    <property type="molecule type" value="Genomic_DNA"/>
</dbReference>
<comment type="pathway">
    <text evidence="3">Amino-acid biosynthesis.</text>
</comment>
<organism evidence="6 7">
    <name type="scientific">Clostridium lapidicellarium</name>
    <dbReference type="NCBI Taxonomy" id="3240931"/>
    <lineage>
        <taxon>Bacteria</taxon>
        <taxon>Bacillati</taxon>
        <taxon>Bacillota</taxon>
        <taxon>Clostridia</taxon>
        <taxon>Eubacteriales</taxon>
        <taxon>Clostridiaceae</taxon>
        <taxon>Clostridium</taxon>
    </lineage>
</organism>
<reference evidence="6 7" key="1">
    <citation type="submission" date="2024-08" db="EMBL/GenBank/DDBJ databases">
        <title>Clostridium lapicellarii sp. nov., and Clostridium renhuaiense sp. nov., two species isolated from the mud in a fermentation cellar used for producing sauce-flavour Chinese liquors.</title>
        <authorList>
            <person name="Yang F."/>
            <person name="Wang H."/>
            <person name="Chen L.Q."/>
            <person name="Zhou N."/>
            <person name="Lu J.J."/>
            <person name="Pu X.X."/>
            <person name="Wan B."/>
            <person name="Wang L."/>
            <person name="Liu S.J."/>
        </authorList>
    </citation>
    <scope>NUCLEOTIDE SEQUENCE [LARGE SCALE GENOMIC DNA]</scope>
    <source>
        <strain evidence="6 7">MT-113</strain>
    </source>
</reference>
<evidence type="ECO:0000259" key="5">
    <source>
        <dbReference type="PROSITE" id="PS51176"/>
    </source>
</evidence>
<dbReference type="InterPro" id="IPR050812">
    <property type="entry name" value="Preph/Arog_dehydrog"/>
</dbReference>
<keyword evidence="4" id="KW-1133">Transmembrane helix</keyword>
<dbReference type="Gene3D" id="1.10.3660.10">
    <property type="entry name" value="6-phosphogluconate dehydrogenase C-terminal like domain"/>
    <property type="match status" value="1"/>
</dbReference>
<evidence type="ECO:0000256" key="2">
    <source>
        <dbReference type="ARBA" id="ARBA00023002"/>
    </source>
</evidence>
<evidence type="ECO:0000256" key="1">
    <source>
        <dbReference type="ARBA" id="ARBA00007964"/>
    </source>
</evidence>
<dbReference type="Pfam" id="PF02153">
    <property type="entry name" value="PDH_N"/>
    <property type="match status" value="1"/>
</dbReference>
<dbReference type="PANTHER" id="PTHR21363">
    <property type="entry name" value="PREPHENATE DEHYDROGENASE"/>
    <property type="match status" value="1"/>
</dbReference>
<dbReference type="InterPro" id="IPR046825">
    <property type="entry name" value="PDH_C"/>
</dbReference>
<dbReference type="RefSeq" id="WP_294180841.1">
    <property type="nucleotide sequence ID" value="NZ_JBGFFE010000040.1"/>
</dbReference>
<keyword evidence="2" id="KW-0560">Oxidoreductase</keyword>
<evidence type="ECO:0000313" key="7">
    <source>
        <dbReference type="Proteomes" id="UP001565220"/>
    </source>
</evidence>
<dbReference type="InterPro" id="IPR003099">
    <property type="entry name" value="Prephen_DH"/>
</dbReference>
<keyword evidence="4" id="KW-0812">Transmembrane</keyword>
<dbReference type="Proteomes" id="UP001565220">
    <property type="component" value="Unassembled WGS sequence"/>
</dbReference>
<name>A0ABV4E1H6_9CLOT</name>
<sequence length="289" mass="32023">MKDYDFDINIAVVGIGLIGGSYAMALRALKPRSIIGIDRDGKVLKNALHRGIVDEVYESGGKFLKDVDLVIAALYPGDTVKFVRDNLQNFKNGGIITDTSSVKRDVVRDINSFLPGHIEFVAGHPMTGRESRGIEFASADIFTNANYIITPSNKNTARGLKIIDEMARRIGCGSVVYVSPEKHDDIIAFTSQLPHAAAVSIINSHGENFINSMSSFIGGSFKDITRVAQINSELWSELFMMNSDKLIDEIEIFQRSMDRLKTALKGKDTDMLKDIFENAACRRKSLIKR</sequence>
<comment type="caution">
    <text evidence="6">The sequence shown here is derived from an EMBL/GenBank/DDBJ whole genome shotgun (WGS) entry which is preliminary data.</text>
</comment>
<dbReference type="PANTHER" id="PTHR21363:SF0">
    <property type="entry name" value="PREPHENATE DEHYDROGENASE [NADP(+)]"/>
    <property type="match status" value="1"/>
</dbReference>
<dbReference type="Gene3D" id="3.40.50.720">
    <property type="entry name" value="NAD(P)-binding Rossmann-like Domain"/>
    <property type="match status" value="1"/>
</dbReference>
<comment type="similarity">
    <text evidence="1">Belongs to the prephenate/arogenate dehydrogenase family.</text>
</comment>
<dbReference type="InterPro" id="IPR046826">
    <property type="entry name" value="PDH_N"/>
</dbReference>
<evidence type="ECO:0000313" key="6">
    <source>
        <dbReference type="EMBL" id="MEY8764994.1"/>
    </source>
</evidence>
<dbReference type="SUPFAM" id="SSF48179">
    <property type="entry name" value="6-phosphogluconate dehydrogenase C-terminal domain-like"/>
    <property type="match status" value="1"/>
</dbReference>
<dbReference type="InterPro" id="IPR008927">
    <property type="entry name" value="6-PGluconate_DH-like_C_sf"/>
</dbReference>
<evidence type="ECO:0000256" key="3">
    <source>
        <dbReference type="ARBA" id="ARBA00029440"/>
    </source>
</evidence>
<gene>
    <name evidence="6" type="ORF">AB8S09_15330</name>
</gene>
<feature type="transmembrane region" description="Helical" evidence="4">
    <location>
        <begin position="6"/>
        <end position="29"/>
    </location>
</feature>
<proteinExistence type="inferred from homology"/>